<dbReference type="Proteomes" id="UP000324800">
    <property type="component" value="Unassembled WGS sequence"/>
</dbReference>
<dbReference type="EMBL" id="SNRW01031875">
    <property type="protein sequence ID" value="KAA6357130.1"/>
    <property type="molecule type" value="Genomic_DNA"/>
</dbReference>
<name>A0A5J4THD7_9EUKA</name>
<reference evidence="1 2" key="1">
    <citation type="submission" date="2019-03" db="EMBL/GenBank/DDBJ databases">
        <title>Single cell metagenomics reveals metabolic interactions within the superorganism composed of flagellate Streblomastix strix and complex community of Bacteroidetes bacteria on its surface.</title>
        <authorList>
            <person name="Treitli S.C."/>
            <person name="Kolisko M."/>
            <person name="Husnik F."/>
            <person name="Keeling P."/>
            <person name="Hampl V."/>
        </authorList>
    </citation>
    <scope>NUCLEOTIDE SEQUENCE [LARGE SCALE GENOMIC DNA]</scope>
    <source>
        <strain evidence="1">ST1C</strain>
    </source>
</reference>
<evidence type="ECO:0000313" key="1">
    <source>
        <dbReference type="EMBL" id="KAA6357130.1"/>
    </source>
</evidence>
<protein>
    <submittedName>
        <fullName evidence="1">Uncharacterized protein</fullName>
    </submittedName>
</protein>
<organism evidence="1 2">
    <name type="scientific">Streblomastix strix</name>
    <dbReference type="NCBI Taxonomy" id="222440"/>
    <lineage>
        <taxon>Eukaryota</taxon>
        <taxon>Metamonada</taxon>
        <taxon>Preaxostyla</taxon>
        <taxon>Oxymonadida</taxon>
        <taxon>Streblomastigidae</taxon>
        <taxon>Streblomastix</taxon>
    </lineage>
</organism>
<dbReference type="AlphaFoldDB" id="A0A5J4THD7"/>
<comment type="caution">
    <text evidence="1">The sequence shown here is derived from an EMBL/GenBank/DDBJ whole genome shotgun (WGS) entry which is preliminary data.</text>
</comment>
<gene>
    <name evidence="1" type="ORF">EZS28_047343</name>
</gene>
<sequence>MNFILLVAVSAALCADFVPQPHSRPSEQRSAFKGNNTISIAINALSSQSRLVSLKPTNDECKWNISKTVTGDDSKHKVQDVLDLSPCDGYEITLVDSEHYESVQINKTQAVPVLIK</sequence>
<proteinExistence type="predicted"/>
<evidence type="ECO:0000313" key="2">
    <source>
        <dbReference type="Proteomes" id="UP000324800"/>
    </source>
</evidence>
<feature type="non-terminal residue" evidence="1">
    <location>
        <position position="116"/>
    </location>
</feature>
<accession>A0A5J4THD7</accession>